<comment type="caution">
    <text evidence="2">The sequence shown here is derived from an EMBL/GenBank/DDBJ whole genome shotgun (WGS) entry which is preliminary data.</text>
</comment>
<organism evidence="2 3">
    <name type="scientific">Cellulomonas gelida</name>
    <dbReference type="NCBI Taxonomy" id="1712"/>
    <lineage>
        <taxon>Bacteria</taxon>
        <taxon>Bacillati</taxon>
        <taxon>Actinomycetota</taxon>
        <taxon>Actinomycetes</taxon>
        <taxon>Micrococcales</taxon>
        <taxon>Cellulomonadaceae</taxon>
        <taxon>Cellulomonas</taxon>
    </lineage>
</organism>
<keyword evidence="1" id="KW-1133">Transmembrane helix</keyword>
<keyword evidence="3" id="KW-1185">Reference proteome</keyword>
<dbReference type="RefSeq" id="WP_141371472.1">
    <property type="nucleotide sequence ID" value="NZ_BJLQ01000039.1"/>
</dbReference>
<evidence type="ECO:0000256" key="1">
    <source>
        <dbReference type="SAM" id="Phobius"/>
    </source>
</evidence>
<accession>A0A4Y3KQC9</accession>
<dbReference type="EMBL" id="BJLQ01000039">
    <property type="protein sequence ID" value="GEA85584.1"/>
    <property type="molecule type" value="Genomic_DNA"/>
</dbReference>
<evidence type="ECO:0000313" key="2">
    <source>
        <dbReference type="EMBL" id="GEA85584.1"/>
    </source>
</evidence>
<sequence length="127" mass="13251">MTRDYGPSAKTLVWGLGLFLPGVLLAFWWRIALVESTDGSSPQGFEGLLVVLAVGAAVVGLVVTLLGVWQLATNVDIAARASRDAAYAAETAQARADREAAAKANARARLRAQLAQEAQGSQGSQEG</sequence>
<dbReference type="AlphaFoldDB" id="A0A4Y3KQC9"/>
<proteinExistence type="predicted"/>
<feature type="transmembrane region" description="Helical" evidence="1">
    <location>
        <begin position="12"/>
        <end position="29"/>
    </location>
</feature>
<evidence type="ECO:0000313" key="3">
    <source>
        <dbReference type="Proteomes" id="UP000320461"/>
    </source>
</evidence>
<dbReference type="Proteomes" id="UP000320461">
    <property type="component" value="Unassembled WGS sequence"/>
</dbReference>
<gene>
    <name evidence="2" type="ORF">CGE01nite_28350</name>
</gene>
<feature type="transmembrane region" description="Helical" evidence="1">
    <location>
        <begin position="49"/>
        <end position="72"/>
    </location>
</feature>
<name>A0A4Y3KQC9_9CELL</name>
<protein>
    <submittedName>
        <fullName evidence="2">Uncharacterized protein</fullName>
    </submittedName>
</protein>
<reference evidence="2 3" key="1">
    <citation type="submission" date="2019-06" db="EMBL/GenBank/DDBJ databases">
        <title>Whole genome shotgun sequence of Cellulomonas gelida NBRC 3748.</title>
        <authorList>
            <person name="Hosoyama A."/>
            <person name="Uohara A."/>
            <person name="Ohji S."/>
            <person name="Ichikawa N."/>
        </authorList>
    </citation>
    <scope>NUCLEOTIDE SEQUENCE [LARGE SCALE GENOMIC DNA]</scope>
    <source>
        <strain evidence="2 3">NBRC 3748</strain>
    </source>
</reference>
<keyword evidence="1" id="KW-0472">Membrane</keyword>
<keyword evidence="1" id="KW-0812">Transmembrane</keyword>
<dbReference type="OrthoDB" id="4829978at2"/>